<dbReference type="PANTHER" id="PTHR23088:SF27">
    <property type="entry name" value="DEAMINATED GLUTATHIONE AMIDASE"/>
    <property type="match status" value="1"/>
</dbReference>
<gene>
    <name evidence="3" type="ORF">ThimaDRAFT_4748</name>
</gene>
<name>F9UIJ5_9GAMM</name>
<dbReference type="InterPro" id="IPR001110">
    <property type="entry name" value="UPF0012_CS"/>
</dbReference>
<dbReference type="SUPFAM" id="SSF56317">
    <property type="entry name" value="Carbon-nitrogen hydrolase"/>
    <property type="match status" value="1"/>
</dbReference>
<feature type="domain" description="CN hydrolase" evidence="2">
    <location>
        <begin position="13"/>
        <end position="249"/>
    </location>
</feature>
<reference evidence="3 4" key="1">
    <citation type="submission" date="2011-06" db="EMBL/GenBank/DDBJ databases">
        <title>The draft genome of Thiocapsa marina 5811.</title>
        <authorList>
            <consortium name="US DOE Joint Genome Institute (JGI-PGF)"/>
            <person name="Lucas S."/>
            <person name="Han J."/>
            <person name="Cheng J.-F."/>
            <person name="Goodwin L."/>
            <person name="Pitluck S."/>
            <person name="Peters L."/>
            <person name="Land M.L."/>
            <person name="Hauser L."/>
            <person name="Vogl K."/>
            <person name="Liu Z."/>
            <person name="Imhoff J."/>
            <person name="Thiel V."/>
            <person name="Frigaard N.-U."/>
            <person name="Bryant D."/>
            <person name="Woyke T.J."/>
        </authorList>
    </citation>
    <scope>NUCLEOTIDE SEQUENCE [LARGE SCALE GENOMIC DNA]</scope>
    <source>
        <strain evidence="3 4">5811</strain>
    </source>
</reference>
<evidence type="ECO:0000259" key="2">
    <source>
        <dbReference type="PROSITE" id="PS50263"/>
    </source>
</evidence>
<dbReference type="PROSITE" id="PS50263">
    <property type="entry name" value="CN_HYDROLASE"/>
    <property type="match status" value="1"/>
</dbReference>
<evidence type="ECO:0000256" key="1">
    <source>
        <dbReference type="ARBA" id="ARBA00010613"/>
    </source>
</evidence>
<dbReference type="AlphaFoldDB" id="F9UIJ5"/>
<dbReference type="CDD" id="cd07583">
    <property type="entry name" value="nitrilase_5"/>
    <property type="match status" value="1"/>
</dbReference>
<dbReference type="GO" id="GO:0016746">
    <property type="term" value="F:acyltransferase activity"/>
    <property type="evidence" value="ECO:0007669"/>
    <property type="project" value="UniProtKB-KW"/>
</dbReference>
<accession>F9UIJ5</accession>
<sequence>MDPDQFNTMPTRIKVALAQMDIVWGDPAANLAQARSYAIDAARRGADVIVLPELWSTGYDLTSAVDHAEPLTQGIFAETARLARTQSIAIVGSCLARLGTGRIGNTAVYIDAEGRTRAIYSKTHLFRLMNEHRHLTPGSELAFFDTGRGMAGLAICYDLRFPELFRCYALAGADVVFLSAEWPHPRGDHWRTLVRARAIENQMFIVACNRAGRDPDHLFCGSSCVIDPTGAVLAEADEHPALLFAELDLATVSKTRADIPVFADRRPELYS</sequence>
<dbReference type="InterPro" id="IPR036526">
    <property type="entry name" value="C-N_Hydrolase_sf"/>
</dbReference>
<dbReference type="InterPro" id="IPR003010">
    <property type="entry name" value="C-N_Hydrolase"/>
</dbReference>
<keyword evidence="3" id="KW-0808">Transferase</keyword>
<keyword evidence="3" id="KW-0449">Lipoprotein</keyword>
<protein>
    <submittedName>
        <fullName evidence="3">Nitrilase/cyanide hydratase and apolipoprotein N-acyltransferase</fullName>
    </submittedName>
</protein>
<evidence type="ECO:0000313" key="4">
    <source>
        <dbReference type="Proteomes" id="UP000005459"/>
    </source>
</evidence>
<dbReference type="STRING" id="768671.ThimaDRAFT_4748"/>
<dbReference type="Pfam" id="PF00795">
    <property type="entry name" value="CN_hydrolase"/>
    <property type="match status" value="1"/>
</dbReference>
<comment type="similarity">
    <text evidence="1">Belongs to the carbon-nitrogen hydrolase superfamily. NIT1/NIT2 family.</text>
</comment>
<dbReference type="Proteomes" id="UP000005459">
    <property type="component" value="Unassembled WGS sequence"/>
</dbReference>
<evidence type="ECO:0000313" key="3">
    <source>
        <dbReference type="EMBL" id="EGV15977.1"/>
    </source>
</evidence>
<dbReference type="EMBL" id="AFWV01000027">
    <property type="protein sequence ID" value="EGV15977.1"/>
    <property type="molecule type" value="Genomic_DNA"/>
</dbReference>
<keyword evidence="4" id="KW-1185">Reference proteome</keyword>
<dbReference type="PROSITE" id="PS01227">
    <property type="entry name" value="UPF0012"/>
    <property type="match status" value="1"/>
</dbReference>
<dbReference type="Gene3D" id="3.60.110.10">
    <property type="entry name" value="Carbon-nitrogen hydrolase"/>
    <property type="match status" value="1"/>
</dbReference>
<proteinExistence type="inferred from homology"/>
<dbReference type="PANTHER" id="PTHR23088">
    <property type="entry name" value="NITRILASE-RELATED"/>
    <property type="match status" value="1"/>
</dbReference>
<keyword evidence="3" id="KW-0012">Acyltransferase</keyword>
<organism evidence="3 4">
    <name type="scientific">Thiocapsa marina 5811</name>
    <dbReference type="NCBI Taxonomy" id="768671"/>
    <lineage>
        <taxon>Bacteria</taxon>
        <taxon>Pseudomonadati</taxon>
        <taxon>Pseudomonadota</taxon>
        <taxon>Gammaproteobacteria</taxon>
        <taxon>Chromatiales</taxon>
        <taxon>Chromatiaceae</taxon>
        <taxon>Thiocapsa</taxon>
    </lineage>
</organism>
<dbReference type="eggNOG" id="COG0388">
    <property type="taxonomic scope" value="Bacteria"/>
</dbReference>